<dbReference type="SUPFAM" id="SSF54593">
    <property type="entry name" value="Glyoxalase/Bleomycin resistance protein/Dihydroxybiphenyl dioxygenase"/>
    <property type="match status" value="1"/>
</dbReference>
<comment type="caution">
    <text evidence="1">The sequence shown here is derived from an EMBL/GenBank/DDBJ whole genome shotgun (WGS) entry which is preliminary data.</text>
</comment>
<keyword evidence="2" id="KW-1185">Reference proteome</keyword>
<dbReference type="AlphaFoldDB" id="A0A920CIH8"/>
<dbReference type="InterPro" id="IPR029068">
    <property type="entry name" value="Glyas_Bleomycin-R_OHBP_Dase"/>
</dbReference>
<dbReference type="Proteomes" id="UP000678895">
    <property type="component" value="Unassembled WGS sequence"/>
</dbReference>
<dbReference type="EMBL" id="BORS01000004">
    <property type="protein sequence ID" value="GIO41636.1"/>
    <property type="molecule type" value="Genomic_DNA"/>
</dbReference>
<organism evidence="1 2">
    <name type="scientific">Paenibacillus apis</name>
    <dbReference type="NCBI Taxonomy" id="1792174"/>
    <lineage>
        <taxon>Bacteria</taxon>
        <taxon>Bacillati</taxon>
        <taxon>Bacillota</taxon>
        <taxon>Bacilli</taxon>
        <taxon>Bacillales</taxon>
        <taxon>Paenibacillaceae</taxon>
        <taxon>Paenibacillus</taxon>
    </lineage>
</organism>
<sequence>MENGRILGIAYNVIPVSDIERSAECFVKHFGFNIRNQKM</sequence>
<evidence type="ECO:0000313" key="2">
    <source>
        <dbReference type="Proteomes" id="UP000678895"/>
    </source>
</evidence>
<name>A0A920CIH8_9BACL</name>
<gene>
    <name evidence="1" type="ORF">J41TS4_13940</name>
</gene>
<reference evidence="1" key="1">
    <citation type="submission" date="2021-03" db="EMBL/GenBank/DDBJ databases">
        <title>Antimicrobial resistance genes in bacteria isolated from Japanese honey, and their potential for conferring macrolide and lincosamide resistance in the American foulbrood pathogen Paenibacillus larvae.</title>
        <authorList>
            <person name="Okamoto M."/>
            <person name="Kumagai M."/>
            <person name="Kanamori H."/>
            <person name="Takamatsu D."/>
        </authorList>
    </citation>
    <scope>NUCLEOTIDE SEQUENCE</scope>
    <source>
        <strain evidence="1">J41TS4</strain>
    </source>
</reference>
<accession>A0A920CIH8</accession>
<proteinExistence type="predicted"/>
<protein>
    <submittedName>
        <fullName evidence="1">Uncharacterized protein</fullName>
    </submittedName>
</protein>
<evidence type="ECO:0000313" key="1">
    <source>
        <dbReference type="EMBL" id="GIO41636.1"/>
    </source>
</evidence>